<evidence type="ECO:0000313" key="2">
    <source>
        <dbReference type="EMBL" id="BAO55532.1"/>
    </source>
</evidence>
<dbReference type="Proteomes" id="UP000031760">
    <property type="component" value="Chromosome"/>
</dbReference>
<evidence type="ECO:0000313" key="3">
    <source>
        <dbReference type="Proteomes" id="UP000031760"/>
    </source>
</evidence>
<proteinExistence type="predicted"/>
<dbReference type="Pfam" id="PF20230">
    <property type="entry name" value="DUF6588"/>
    <property type="match status" value="1"/>
</dbReference>
<dbReference type="OrthoDB" id="9775382at2"/>
<keyword evidence="3" id="KW-1185">Reference proteome</keyword>
<dbReference type="AlphaFoldDB" id="W8VX94"/>
<organism evidence="2 3">
    <name type="scientific">Nonlabens marinus S1-08</name>
    <dbReference type="NCBI Taxonomy" id="1454201"/>
    <lineage>
        <taxon>Bacteria</taxon>
        <taxon>Pseudomonadati</taxon>
        <taxon>Bacteroidota</taxon>
        <taxon>Flavobacteriia</taxon>
        <taxon>Flavobacteriales</taxon>
        <taxon>Flavobacteriaceae</taxon>
        <taxon>Nonlabens</taxon>
    </lineage>
</organism>
<dbReference type="RefSeq" id="WP_041496127.1">
    <property type="nucleotide sequence ID" value="NZ_AP014548.1"/>
</dbReference>
<name>W8VX94_9FLAO</name>
<protein>
    <recommendedName>
        <fullName evidence="4">DUF5723 domain-containing protein</fullName>
    </recommendedName>
</protein>
<gene>
    <name evidence="2" type="ORF">NMS_1523</name>
</gene>
<accession>W8VX94</accession>
<dbReference type="EMBL" id="AP014548">
    <property type="protein sequence ID" value="BAO55532.1"/>
    <property type="molecule type" value="Genomic_DNA"/>
</dbReference>
<feature type="signal peptide" evidence="1">
    <location>
        <begin position="1"/>
        <end position="19"/>
    </location>
</feature>
<dbReference type="HOGENOM" id="CLU_815801_0_0_10"/>
<reference evidence="2 3" key="1">
    <citation type="journal article" date="2014" name="Proc. Natl. Acad. Sci. U.S.A.">
        <title>Functional characterization of flavobacteria rhodopsins reveals a unique class of light-driven chloride pump in bacteria.</title>
        <authorList>
            <person name="Yoshizawa S."/>
            <person name="Kumagai Y."/>
            <person name="Kim H."/>
            <person name="Ogura Y."/>
            <person name="Hayashi T."/>
            <person name="Iwasaki W."/>
            <person name="DeLong E.F."/>
            <person name="Kogure K."/>
        </authorList>
    </citation>
    <scope>NUCLEOTIDE SEQUENCE [LARGE SCALE GENOMIC DNA]</scope>
    <source>
        <strain evidence="2 3">S1-08</strain>
    </source>
</reference>
<evidence type="ECO:0000256" key="1">
    <source>
        <dbReference type="SAM" id="SignalP"/>
    </source>
</evidence>
<dbReference type="KEGG" id="nmf:NMS_1523"/>
<evidence type="ECO:0008006" key="4">
    <source>
        <dbReference type="Google" id="ProtNLM"/>
    </source>
</evidence>
<keyword evidence="1" id="KW-0732">Signal</keyword>
<feature type="chain" id="PRO_5004916114" description="DUF5723 domain-containing protein" evidence="1">
    <location>
        <begin position="20"/>
        <end position="360"/>
    </location>
</feature>
<dbReference type="STRING" id="1454201.NMS_1523"/>
<dbReference type="InterPro" id="IPR046495">
    <property type="entry name" value="DUF6588"/>
</dbReference>
<sequence length="360" mass="38648">MKKALIVITALSFTTISKAQDGLSDILAAGLDVATSYTNSYSKPAAEAFSYNLSAGWYDDARVLRQGKFNVILRAQATFAQEEEKSFVLDPQEYQRLLQNSYDQTNNPPADIRVTFGDGNNSPRLVATALGSNDPSQSLLIVSRDRTTGIETSRNEITLAQGLGNAGVDFVPSAFLQVSYGLGAGLELKARFVPKVQIDEAEIGLYGGAIQWQLTDVFDKNNVLPVDISLLAGYSQLDASYDFEDGAVVEGVDQRLETTSGSLTLSLIAGTDFKVLNFYGGINYNAGSTESDLLGTYTVRSSSSVFPFAQTYEDPISVKTDVSSALGTVGTKLTLGFFQVNAGYTFGAFDTVNGAIAFKF</sequence>